<sequence>MLEKGRISSIQFYMVSIMIVIGTTILFIPGLSVGLGGRDAWLAPILAGLVGMLVMLVMIRLNKYFPEQTPVEYLQILFGKWLGGIFAAYLLWALLRFFAAMIREGTDFIITAALSRTPAEVITVLMLSVVFYVVRQGVEVISRFTQFVVVIELTQMVASVLFFSSKDVEISHLTPLFEKGFLPVLKSSFLLSGWFGELIVVGFLLPFIRVRQGTAKAGLWAVATIIVLLVISNFYTIGVFGDVIASRMQYGLYEVARYISIAEFFERLDPIVMGTWIMLMFCKLAIFCYVISLGMAQLLRFTDYRPLVSIVCVIAFTMSEHIFVNQGDMVHYFSIPYPPYGFLLEVVAPILILGFAMFRMRKEHQSV</sequence>
<feature type="transmembrane region" description="Helical" evidence="8">
    <location>
        <begin position="41"/>
        <end position="61"/>
    </location>
</feature>
<evidence type="ECO:0000256" key="7">
    <source>
        <dbReference type="ARBA" id="ARBA00023136"/>
    </source>
</evidence>
<keyword evidence="10" id="KW-1185">Reference proteome</keyword>
<feature type="transmembrane region" description="Helical" evidence="8">
    <location>
        <begin position="12"/>
        <end position="35"/>
    </location>
</feature>
<evidence type="ECO:0000313" key="9">
    <source>
        <dbReference type="EMBL" id="UOF89588.1"/>
    </source>
</evidence>
<comment type="similarity">
    <text evidence="2">Belongs to the amino acid-polyamine-organocation (APC) superfamily. Spore germination protein (SGP) (TC 2.A.3.9) family.</text>
</comment>
<gene>
    <name evidence="9" type="ORF">LSG31_17120</name>
</gene>
<keyword evidence="4" id="KW-0309">Germination</keyword>
<evidence type="ECO:0000313" key="10">
    <source>
        <dbReference type="Proteomes" id="UP000830167"/>
    </source>
</evidence>
<evidence type="ECO:0000256" key="6">
    <source>
        <dbReference type="ARBA" id="ARBA00022989"/>
    </source>
</evidence>
<keyword evidence="7 8" id="KW-0472">Membrane</keyword>
<reference evidence="9" key="1">
    <citation type="submission" date="2021-12" db="EMBL/GenBank/DDBJ databases">
        <title>Alicyclobacillaceae gen. nov., sp. nov., isolated from chalcocite enrichment system.</title>
        <authorList>
            <person name="Jiang Z."/>
        </authorList>
    </citation>
    <scope>NUCLEOTIDE SEQUENCE</scope>
    <source>
        <strain evidence="9">MYW30-H2</strain>
    </source>
</reference>
<dbReference type="Gene3D" id="1.20.1740.10">
    <property type="entry name" value="Amino acid/polyamine transporter I"/>
    <property type="match status" value="1"/>
</dbReference>
<name>A0ABY4CGP9_9BACL</name>
<dbReference type="RefSeq" id="WP_347436277.1">
    <property type="nucleotide sequence ID" value="NZ_CP089291.1"/>
</dbReference>
<feature type="transmembrane region" description="Helical" evidence="8">
    <location>
        <begin position="108"/>
        <end position="134"/>
    </location>
</feature>
<feature type="transmembrane region" description="Helical" evidence="8">
    <location>
        <begin position="184"/>
        <end position="205"/>
    </location>
</feature>
<dbReference type="NCBIfam" id="TIGR00912">
    <property type="entry name" value="2A0309"/>
    <property type="match status" value="1"/>
</dbReference>
<accession>A0ABY4CGP9</accession>
<evidence type="ECO:0000256" key="3">
    <source>
        <dbReference type="ARBA" id="ARBA00022448"/>
    </source>
</evidence>
<dbReference type="PANTHER" id="PTHR34975:SF2">
    <property type="entry name" value="SPORE GERMINATION PROTEIN A2"/>
    <property type="match status" value="1"/>
</dbReference>
<feature type="transmembrane region" description="Helical" evidence="8">
    <location>
        <begin position="307"/>
        <end position="325"/>
    </location>
</feature>
<evidence type="ECO:0000256" key="4">
    <source>
        <dbReference type="ARBA" id="ARBA00022544"/>
    </source>
</evidence>
<dbReference type="Proteomes" id="UP000830167">
    <property type="component" value="Chromosome"/>
</dbReference>
<keyword evidence="3" id="KW-0813">Transport</keyword>
<dbReference type="InterPro" id="IPR004761">
    <property type="entry name" value="Spore_GerAB"/>
</dbReference>
<keyword evidence="6 8" id="KW-1133">Transmembrane helix</keyword>
<comment type="subcellular location">
    <subcellularLocation>
        <location evidence="1">Membrane</location>
        <topology evidence="1">Multi-pass membrane protein</topology>
    </subcellularLocation>
</comment>
<evidence type="ECO:0000256" key="2">
    <source>
        <dbReference type="ARBA" id="ARBA00007998"/>
    </source>
</evidence>
<evidence type="ECO:0000256" key="5">
    <source>
        <dbReference type="ARBA" id="ARBA00022692"/>
    </source>
</evidence>
<feature type="transmembrane region" description="Helical" evidence="8">
    <location>
        <begin position="217"/>
        <end position="240"/>
    </location>
</feature>
<feature type="transmembrane region" description="Helical" evidence="8">
    <location>
        <begin position="81"/>
        <end position="102"/>
    </location>
</feature>
<dbReference type="PANTHER" id="PTHR34975">
    <property type="entry name" value="SPORE GERMINATION PROTEIN A2"/>
    <property type="match status" value="1"/>
</dbReference>
<protein>
    <submittedName>
        <fullName evidence="9">Spore germination protein</fullName>
    </submittedName>
</protein>
<proteinExistence type="inferred from homology"/>
<dbReference type="Pfam" id="PF03845">
    <property type="entry name" value="Spore_permease"/>
    <property type="match status" value="1"/>
</dbReference>
<evidence type="ECO:0000256" key="8">
    <source>
        <dbReference type="SAM" id="Phobius"/>
    </source>
</evidence>
<organism evidence="9 10">
    <name type="scientific">Fodinisporobacter ferrooxydans</name>
    <dbReference type="NCBI Taxonomy" id="2901836"/>
    <lineage>
        <taxon>Bacteria</taxon>
        <taxon>Bacillati</taxon>
        <taxon>Bacillota</taxon>
        <taxon>Bacilli</taxon>
        <taxon>Bacillales</taxon>
        <taxon>Alicyclobacillaceae</taxon>
        <taxon>Fodinisporobacter</taxon>
    </lineage>
</organism>
<keyword evidence="5 8" id="KW-0812">Transmembrane</keyword>
<evidence type="ECO:0000256" key="1">
    <source>
        <dbReference type="ARBA" id="ARBA00004141"/>
    </source>
</evidence>
<feature type="transmembrane region" description="Helical" evidence="8">
    <location>
        <begin position="273"/>
        <end position="295"/>
    </location>
</feature>
<feature type="transmembrane region" description="Helical" evidence="8">
    <location>
        <begin position="146"/>
        <end position="164"/>
    </location>
</feature>
<dbReference type="EMBL" id="CP089291">
    <property type="protein sequence ID" value="UOF89588.1"/>
    <property type="molecule type" value="Genomic_DNA"/>
</dbReference>
<feature type="transmembrane region" description="Helical" evidence="8">
    <location>
        <begin position="337"/>
        <end position="358"/>
    </location>
</feature>